<name>A0A194AH26_9BACT</name>
<dbReference type="Gene3D" id="2.160.10.10">
    <property type="entry name" value="Hexapeptide repeat proteins"/>
    <property type="match status" value="2"/>
</dbReference>
<dbReference type="STRING" id="1592317.DPF_0770"/>
<evidence type="ECO:0000313" key="1">
    <source>
        <dbReference type="EMBL" id="GAU08069.1"/>
    </source>
</evidence>
<dbReference type="EMBL" id="BDFE01000009">
    <property type="protein sequence ID" value="GAU08069.1"/>
    <property type="molecule type" value="Genomic_DNA"/>
</dbReference>
<dbReference type="AlphaFoldDB" id="A0A194AH26"/>
<reference evidence="2" key="1">
    <citation type="submission" date="2016-06" db="EMBL/GenBank/DDBJ databases">
        <title>Draft genome sequence of Desulfoplanes formicivorans strain Pf12B.</title>
        <authorList>
            <person name="Watanabe M."/>
            <person name="Kojima H."/>
            <person name="Fukui M."/>
        </authorList>
    </citation>
    <scope>NUCLEOTIDE SEQUENCE [LARGE SCALE GENOMIC DNA]</scope>
    <source>
        <strain evidence="2">Pf12B</strain>
    </source>
</reference>
<sequence length="475" mass="53307">MEHLRQLTRRIVNRININLRGPKVDCGPYALELIPEEKFAQFYAFYGLSPDLPLHLKFKNSCLAGSYLLGRCTVEHSLIYKTDIRGDEFKRKGTHFDYEGLSIPLHHDEKVVIKDSFLIKTLVHNFSHDPENLEEFVIKNTLSLHHANIHGAPMEGAFLGPFATVDLTSLHDCVIGTFAYVQVGELSHQWIEPGMVWVRSEGSFDFRYRFPLEPLKKYIDMKPNERPTGMLFDFVESKKQEFESIYSRVQNQPPFSTKGASVSPYAVVKPKTLIGENVLVAQRAYVENSSLGRGSNAQENCYIIDSTLDGNNVTAHGGKIINSTLGQNVFVGFNAFVHGKPNAIITIGKDSIIMPHAVIDAQEPVTIPENTLVWGLVTCQKDLELNSVSLDKLAQVDGKWEQGSMVFQGHGKAFVEAFKHRITHILEANGAFFDGKDMGGHAQKGQDISFNIIQPYAEGPFRGMYPTMDIRHLVD</sequence>
<gene>
    <name evidence="1" type="ORF">DPF_0770</name>
</gene>
<evidence type="ECO:0000313" key="2">
    <source>
        <dbReference type="Proteomes" id="UP000095200"/>
    </source>
</evidence>
<dbReference type="SUPFAM" id="SSF51161">
    <property type="entry name" value="Trimeric LpxA-like enzymes"/>
    <property type="match status" value="1"/>
</dbReference>
<dbReference type="InterPro" id="IPR040730">
    <property type="entry name" value="Hexapep_loop"/>
</dbReference>
<dbReference type="OrthoDB" id="5441734at2"/>
<dbReference type="InterPro" id="IPR011004">
    <property type="entry name" value="Trimer_LpxA-like_sf"/>
</dbReference>
<dbReference type="Pfam" id="PF18776">
    <property type="entry name" value="Hexapep_loop"/>
    <property type="match status" value="1"/>
</dbReference>
<keyword evidence="1" id="KW-0808">Transferase</keyword>
<accession>A0A194AH26</accession>
<dbReference type="Proteomes" id="UP000095200">
    <property type="component" value="Unassembled WGS sequence"/>
</dbReference>
<proteinExistence type="predicted"/>
<comment type="caution">
    <text evidence="1">The sequence shown here is derived from an EMBL/GenBank/DDBJ whole genome shotgun (WGS) entry which is preliminary data.</text>
</comment>
<protein>
    <submittedName>
        <fullName evidence="1">Transferase</fullName>
    </submittedName>
</protein>
<organism evidence="1 2">
    <name type="scientific">Desulfoplanes formicivorans</name>
    <dbReference type="NCBI Taxonomy" id="1592317"/>
    <lineage>
        <taxon>Bacteria</taxon>
        <taxon>Pseudomonadati</taxon>
        <taxon>Thermodesulfobacteriota</taxon>
        <taxon>Desulfovibrionia</taxon>
        <taxon>Desulfovibrionales</taxon>
        <taxon>Desulfoplanaceae</taxon>
        <taxon>Desulfoplanes</taxon>
    </lineage>
</organism>
<dbReference type="GO" id="GO:0016740">
    <property type="term" value="F:transferase activity"/>
    <property type="evidence" value="ECO:0007669"/>
    <property type="project" value="UniProtKB-KW"/>
</dbReference>
<keyword evidence="2" id="KW-1185">Reference proteome</keyword>
<dbReference type="RefSeq" id="WP_069857577.1">
    <property type="nucleotide sequence ID" value="NZ_BDFE01000009.1"/>
</dbReference>